<dbReference type="Proteomes" id="UP000005206">
    <property type="component" value="Chromosome 9"/>
</dbReference>
<evidence type="ECO:0000259" key="3">
    <source>
        <dbReference type="SMART" id="SM00829"/>
    </source>
</evidence>
<comment type="similarity">
    <text evidence="1">Belongs to the zinc-containing alcohol dehydrogenase family.</text>
</comment>
<dbReference type="InterPro" id="IPR036291">
    <property type="entry name" value="NAD(P)-bd_dom_sf"/>
</dbReference>
<keyword evidence="2" id="KW-0560">Oxidoreductase</keyword>
<dbReference type="RefSeq" id="XP_003043836.1">
    <property type="nucleotide sequence ID" value="XM_003043790.1"/>
</dbReference>
<feature type="domain" description="Enoyl reductase (ER)" evidence="3">
    <location>
        <begin position="9"/>
        <end position="345"/>
    </location>
</feature>
<dbReference type="InterPro" id="IPR013154">
    <property type="entry name" value="ADH-like_N"/>
</dbReference>
<dbReference type="GeneID" id="9669922"/>
<dbReference type="AlphaFoldDB" id="C7ZCX9"/>
<dbReference type="STRING" id="660122.C7ZCX9"/>
<dbReference type="PANTHER" id="PTHR45348">
    <property type="entry name" value="HYPOTHETICAL OXIDOREDUCTASE (EUROFUNG)"/>
    <property type="match status" value="1"/>
</dbReference>
<evidence type="ECO:0000313" key="4">
    <source>
        <dbReference type="EMBL" id="EEU38123.1"/>
    </source>
</evidence>
<dbReference type="HOGENOM" id="CLU_026673_16_0_1"/>
<name>C7ZCX9_FUSV7</name>
<organism evidence="4 5">
    <name type="scientific">Fusarium vanettenii (strain ATCC MYA-4622 / CBS 123669 / FGSC 9596 / NRRL 45880 / 77-13-4)</name>
    <name type="common">Fusarium solani subsp. pisi</name>
    <dbReference type="NCBI Taxonomy" id="660122"/>
    <lineage>
        <taxon>Eukaryota</taxon>
        <taxon>Fungi</taxon>
        <taxon>Dikarya</taxon>
        <taxon>Ascomycota</taxon>
        <taxon>Pezizomycotina</taxon>
        <taxon>Sordariomycetes</taxon>
        <taxon>Hypocreomycetidae</taxon>
        <taxon>Hypocreales</taxon>
        <taxon>Nectriaceae</taxon>
        <taxon>Fusarium</taxon>
        <taxon>Fusarium solani species complex</taxon>
        <taxon>Fusarium vanettenii</taxon>
    </lineage>
</organism>
<proteinExistence type="inferred from homology"/>
<evidence type="ECO:0000256" key="2">
    <source>
        <dbReference type="ARBA" id="ARBA00023002"/>
    </source>
</evidence>
<dbReference type="PANTHER" id="PTHR45348:SF5">
    <property type="entry name" value="OXIDOREDUCTASE, PUTATIVE (AFU_ORTHOLOGUE AFUA_8G01420)-RELATED"/>
    <property type="match status" value="1"/>
</dbReference>
<dbReference type="CDD" id="cd08249">
    <property type="entry name" value="enoyl_reductase_like"/>
    <property type="match status" value="1"/>
</dbReference>
<accession>C7ZCX9</accession>
<dbReference type="InParanoid" id="C7ZCX9"/>
<dbReference type="Pfam" id="PF08240">
    <property type="entry name" value="ADH_N"/>
    <property type="match status" value="1"/>
</dbReference>
<dbReference type="VEuPathDB" id="FungiDB:NECHADRAFT_48191"/>
<protein>
    <recommendedName>
        <fullName evidence="3">Enoyl reductase (ER) domain-containing protein</fullName>
    </recommendedName>
</protein>
<evidence type="ECO:0000313" key="5">
    <source>
        <dbReference type="Proteomes" id="UP000005206"/>
    </source>
</evidence>
<gene>
    <name evidence="4" type="ORF">NECHADRAFT_48191</name>
</gene>
<dbReference type="KEGG" id="nhe:NECHADRAFT_48191"/>
<dbReference type="InterPro" id="IPR011032">
    <property type="entry name" value="GroES-like_sf"/>
</dbReference>
<dbReference type="InterPro" id="IPR020843">
    <property type="entry name" value="ER"/>
</dbReference>
<reference evidence="4 5" key="1">
    <citation type="journal article" date="2009" name="PLoS Genet.">
        <title>The genome of Nectria haematococca: contribution of supernumerary chromosomes to gene expansion.</title>
        <authorList>
            <person name="Coleman J.J."/>
            <person name="Rounsley S.D."/>
            <person name="Rodriguez-Carres M."/>
            <person name="Kuo A."/>
            <person name="Wasmann C.C."/>
            <person name="Grimwood J."/>
            <person name="Schmutz J."/>
            <person name="Taga M."/>
            <person name="White G.J."/>
            <person name="Zhou S."/>
            <person name="Schwartz D.C."/>
            <person name="Freitag M."/>
            <person name="Ma L.J."/>
            <person name="Danchin E.G."/>
            <person name="Henrissat B."/>
            <person name="Coutinho P.M."/>
            <person name="Nelson D.R."/>
            <person name="Straney D."/>
            <person name="Napoli C.A."/>
            <person name="Barker B.M."/>
            <person name="Gribskov M."/>
            <person name="Rep M."/>
            <person name="Kroken S."/>
            <person name="Molnar I."/>
            <person name="Rensing C."/>
            <person name="Kennell J.C."/>
            <person name="Zamora J."/>
            <person name="Farman M.L."/>
            <person name="Selker E.U."/>
            <person name="Salamov A."/>
            <person name="Shapiro H."/>
            <person name="Pangilinan J."/>
            <person name="Lindquist E."/>
            <person name="Lamers C."/>
            <person name="Grigoriev I.V."/>
            <person name="Geiser D.M."/>
            <person name="Covert S.F."/>
            <person name="Temporini E."/>
            <person name="Vanetten H.D."/>
        </authorList>
    </citation>
    <scope>NUCLEOTIDE SEQUENCE [LARGE SCALE GENOMIC DNA]</scope>
    <source>
        <strain evidence="5">ATCC MYA-4622 / CBS 123669 / FGSC 9596 / NRRL 45880 / 77-13-4</strain>
    </source>
</reference>
<keyword evidence="5" id="KW-1185">Reference proteome</keyword>
<dbReference type="GO" id="GO:0016651">
    <property type="term" value="F:oxidoreductase activity, acting on NAD(P)H"/>
    <property type="evidence" value="ECO:0007669"/>
    <property type="project" value="InterPro"/>
</dbReference>
<dbReference type="SUPFAM" id="SSF50129">
    <property type="entry name" value="GroES-like"/>
    <property type="match status" value="1"/>
</dbReference>
<dbReference type="InterPro" id="IPR047122">
    <property type="entry name" value="Trans-enoyl_RdTase-like"/>
</dbReference>
<dbReference type="Gene3D" id="3.40.50.720">
    <property type="entry name" value="NAD(P)-binding Rossmann-like Domain"/>
    <property type="match status" value="1"/>
</dbReference>
<dbReference type="SMART" id="SM00829">
    <property type="entry name" value="PKS_ER"/>
    <property type="match status" value="1"/>
</dbReference>
<dbReference type="Gene3D" id="3.90.180.10">
    <property type="entry name" value="Medium-chain alcohol dehydrogenases, catalytic domain"/>
    <property type="match status" value="1"/>
</dbReference>
<dbReference type="eggNOG" id="KOG1198">
    <property type="taxonomic scope" value="Eukaryota"/>
</dbReference>
<evidence type="ECO:0000256" key="1">
    <source>
        <dbReference type="ARBA" id="ARBA00008072"/>
    </source>
</evidence>
<sequence>MKEAIVTKDITVRIRDVPIPKPKPGQLLIRTIVSGTNPKDWKYPKVWGRDLEPRNQGDDIAGYVEAVGENVTGFSPGDRVAAFHELGTPYGSYAEYSIAWANSAFHIPADVTFEEAATIPLAGMTAALGVYQRLNLPVPWNPATKSTPFIVYGGATAVGAFAIKLAKLSNIHPIVAIAGNGIPFVQGLLEPEKGDVVIDYRKGNDFVADQIHQATGGRALHAFDGVSEKGSINNIGKALAPGGAIAIVLTEEMRGYPEDACGADVLFTMVGTVHLGSPASAASEAAGAAYGDREFGIAFFHYFGVGLAEGWFSGHPYEVQPGGLSGIENALKILEAGKLSAKKLVITLADN</sequence>
<dbReference type="EMBL" id="GG698919">
    <property type="protein sequence ID" value="EEU38123.1"/>
    <property type="molecule type" value="Genomic_DNA"/>
</dbReference>
<dbReference type="OMA" id="CFHAVDA"/>
<dbReference type="SUPFAM" id="SSF51735">
    <property type="entry name" value="NAD(P)-binding Rossmann-fold domains"/>
    <property type="match status" value="1"/>
</dbReference>
<dbReference type="OrthoDB" id="3233595at2759"/>